<protein>
    <recommendedName>
        <fullName evidence="5">Putative pre-16S rRNA nuclease</fullName>
        <ecNumber evidence="5">3.1.-.-</ecNumber>
    </recommendedName>
</protein>
<evidence type="ECO:0000313" key="8">
    <source>
        <dbReference type="EMBL" id="KAA5401780.1"/>
    </source>
</evidence>
<accession>A0A0P0GLX2</accession>
<evidence type="ECO:0000313" key="7">
    <source>
        <dbReference type="EMBL" id="ALJ58141.1"/>
    </source>
</evidence>
<evidence type="ECO:0000256" key="5">
    <source>
        <dbReference type="HAMAP-Rule" id="MF_00651"/>
    </source>
</evidence>
<dbReference type="Proteomes" id="UP001221924">
    <property type="component" value="Unassembled WGS sequence"/>
</dbReference>
<dbReference type="GO" id="GO:0005829">
    <property type="term" value="C:cytosol"/>
    <property type="evidence" value="ECO:0007669"/>
    <property type="project" value="TreeGrafter"/>
</dbReference>
<dbReference type="Gene3D" id="3.30.420.140">
    <property type="entry name" value="YqgF/RNase H-like domain"/>
    <property type="match status" value="1"/>
</dbReference>
<dbReference type="EMBL" id="VVYX01000039">
    <property type="protein sequence ID" value="KAA5414399.1"/>
    <property type="molecule type" value="Genomic_DNA"/>
</dbReference>
<reference evidence="11" key="5">
    <citation type="submission" date="2023-08" db="EMBL/GenBank/DDBJ databases">
        <title>Reintroducing virulent viruses to syntetic microbiomes.</title>
        <authorList>
            <person name="Wilde J."/>
            <person name="Boyes R."/>
            <person name="Robinson A.V."/>
            <person name="Daisley B.A."/>
            <person name="Allen-Vercoe E."/>
        </authorList>
    </citation>
    <scope>NUCLEOTIDE SEQUENCE</scope>
    <source>
        <strain evidence="11">225I_12FAA</strain>
    </source>
</reference>
<dbReference type="EMBL" id="VVYW01000049">
    <property type="protein sequence ID" value="KAA5401780.1"/>
    <property type="molecule type" value="Genomic_DNA"/>
</dbReference>
<evidence type="ECO:0000256" key="4">
    <source>
        <dbReference type="ARBA" id="ARBA00022801"/>
    </source>
</evidence>
<evidence type="ECO:0000313" key="9">
    <source>
        <dbReference type="EMBL" id="KAA5414399.1"/>
    </source>
</evidence>
<dbReference type="Proteomes" id="UP001266995">
    <property type="component" value="Unassembled WGS sequence"/>
</dbReference>
<reference evidence="12 14" key="2">
    <citation type="submission" date="2018-08" db="EMBL/GenBank/DDBJ databases">
        <title>A genome reference for cultivated species of the human gut microbiota.</title>
        <authorList>
            <person name="Zou Y."/>
            <person name="Xue W."/>
            <person name="Luo G."/>
        </authorList>
    </citation>
    <scope>NUCLEOTIDE SEQUENCE [LARGE SCALE GENOMIC DNA]</scope>
    <source>
        <strain evidence="12 14">AF22-3AC</strain>
    </source>
</reference>
<dbReference type="Proteomes" id="UP000283341">
    <property type="component" value="Unassembled WGS sequence"/>
</dbReference>
<gene>
    <name evidence="7" type="primary">yrrK</name>
    <name evidence="8" type="synonym">ruvX</name>
    <name evidence="7" type="ORF">BcellWH2_00879</name>
    <name evidence="12" type="ORF">DWX97_21390</name>
    <name evidence="8" type="ORF">F2Y86_27270</name>
    <name evidence="9" type="ORF">F2Y87_24045</name>
    <name evidence="10" type="ORF">PZH42_23205</name>
    <name evidence="11" type="ORF">RO785_09195</name>
</gene>
<reference evidence="10" key="4">
    <citation type="submission" date="2023-03" db="EMBL/GenBank/DDBJ databases">
        <title>DFI Biobank Strains.</title>
        <authorList>
            <person name="Mostad J."/>
            <person name="Paddock L."/>
            <person name="Medina S."/>
            <person name="Waligurski E."/>
            <person name="Barat B."/>
            <person name="Smith R."/>
            <person name="Burgo V."/>
            <person name="Metcalfe C."/>
            <person name="Woodson C."/>
            <person name="Sundararajan A."/>
            <person name="Ramaswamy R."/>
            <person name="Lin H."/>
            <person name="Pamer E.G."/>
        </authorList>
    </citation>
    <scope>NUCLEOTIDE SEQUENCE</scope>
    <source>
        <strain evidence="10">DFI.9.5</strain>
    </source>
</reference>
<dbReference type="EMBL" id="QRVJ01000027">
    <property type="protein sequence ID" value="RGS33720.1"/>
    <property type="molecule type" value="Genomic_DNA"/>
</dbReference>
<dbReference type="HAMAP" id="MF_00651">
    <property type="entry name" value="Nuclease_YqgF"/>
    <property type="match status" value="1"/>
</dbReference>
<evidence type="ECO:0000313" key="13">
    <source>
        <dbReference type="Proteomes" id="UP000061809"/>
    </source>
</evidence>
<dbReference type="PANTHER" id="PTHR33317:SF4">
    <property type="entry name" value="POLYNUCLEOTIDYL TRANSFERASE, RIBONUCLEASE H-LIKE SUPERFAMILY PROTEIN"/>
    <property type="match status" value="1"/>
</dbReference>
<evidence type="ECO:0000256" key="1">
    <source>
        <dbReference type="ARBA" id="ARBA00022490"/>
    </source>
</evidence>
<dbReference type="EC" id="3.1.-.-" evidence="5"/>
<evidence type="ECO:0000313" key="15">
    <source>
        <dbReference type="Proteomes" id="UP000325055"/>
    </source>
</evidence>
<dbReference type="InterPro" id="IPR012337">
    <property type="entry name" value="RNaseH-like_sf"/>
</dbReference>
<organism evidence="7 13">
    <name type="scientific">Bacteroides cellulosilyticus</name>
    <dbReference type="NCBI Taxonomy" id="246787"/>
    <lineage>
        <taxon>Bacteria</taxon>
        <taxon>Pseudomonadati</taxon>
        <taxon>Bacteroidota</taxon>
        <taxon>Bacteroidia</taxon>
        <taxon>Bacteroidales</taxon>
        <taxon>Bacteroidaceae</taxon>
        <taxon>Bacteroides</taxon>
    </lineage>
</organism>
<dbReference type="CDD" id="cd16964">
    <property type="entry name" value="YqgF"/>
    <property type="match status" value="1"/>
</dbReference>
<evidence type="ECO:0000313" key="10">
    <source>
        <dbReference type="EMBL" id="MDE8697017.1"/>
    </source>
</evidence>
<dbReference type="AlphaFoldDB" id="A0A0P0GLX2"/>
<dbReference type="InterPro" id="IPR006641">
    <property type="entry name" value="YqgF/RNaseH-like_dom"/>
</dbReference>
<evidence type="ECO:0000313" key="11">
    <source>
        <dbReference type="EMBL" id="MDT4511154.1"/>
    </source>
</evidence>
<evidence type="ECO:0000313" key="16">
    <source>
        <dbReference type="Proteomes" id="UP000482653"/>
    </source>
</evidence>
<dbReference type="Proteomes" id="UP000061809">
    <property type="component" value="Chromosome"/>
</dbReference>
<comment type="similarity">
    <text evidence="5">Belongs to the YqgF HJR family.</text>
</comment>
<dbReference type="Proteomes" id="UP000325055">
    <property type="component" value="Unassembled WGS sequence"/>
</dbReference>
<dbReference type="EMBL" id="CP012801">
    <property type="protein sequence ID" value="ALJ58141.1"/>
    <property type="molecule type" value="Genomic_DNA"/>
</dbReference>
<dbReference type="InterPro" id="IPR005227">
    <property type="entry name" value="YqgF"/>
</dbReference>
<dbReference type="KEGG" id="bcel:BcellWH2_00879"/>
<dbReference type="RefSeq" id="WP_007213998.1">
    <property type="nucleotide sequence ID" value="NZ_CAXKYC010000010.1"/>
</dbReference>
<comment type="function">
    <text evidence="5">Could be a nuclease involved in processing of the 5'-end of pre-16S rRNA.</text>
</comment>
<sequence length="140" mass="15929">MSRILAIDYGKKRTGIAVSDTLQMIANGLTTVPTHELLTFILDYVGKEPVERILVGLPKQMNNEASENMKRIEPFVRLLKKKLPAMPVEYVDERFTSVLAHRTMLEAGLKKKDRQNKALVDEISATIILQSYLENKRFAL</sequence>
<dbReference type="Pfam" id="PF03652">
    <property type="entry name" value="RuvX"/>
    <property type="match status" value="1"/>
</dbReference>
<dbReference type="SUPFAM" id="SSF53098">
    <property type="entry name" value="Ribonuclease H-like"/>
    <property type="match status" value="1"/>
</dbReference>
<feature type="domain" description="YqgF/RNase H-like" evidence="6">
    <location>
        <begin position="2"/>
        <end position="100"/>
    </location>
</feature>
<evidence type="ECO:0000256" key="2">
    <source>
        <dbReference type="ARBA" id="ARBA00022517"/>
    </source>
</evidence>
<keyword evidence="4 5" id="KW-0378">Hydrolase</keyword>
<dbReference type="GO" id="GO:0000967">
    <property type="term" value="P:rRNA 5'-end processing"/>
    <property type="evidence" value="ECO:0007669"/>
    <property type="project" value="UniProtKB-UniRule"/>
</dbReference>
<keyword evidence="2 5" id="KW-0690">Ribosome biogenesis</keyword>
<evidence type="ECO:0000259" key="6">
    <source>
        <dbReference type="SMART" id="SM00732"/>
    </source>
</evidence>
<proteinExistence type="inferred from homology"/>
<evidence type="ECO:0000313" key="12">
    <source>
        <dbReference type="EMBL" id="RGS33720.1"/>
    </source>
</evidence>
<comment type="subcellular location">
    <subcellularLocation>
        <location evidence="5">Cytoplasm</location>
    </subcellularLocation>
</comment>
<evidence type="ECO:0000313" key="14">
    <source>
        <dbReference type="Proteomes" id="UP000283341"/>
    </source>
</evidence>
<dbReference type="PANTHER" id="PTHR33317">
    <property type="entry name" value="POLYNUCLEOTIDYL TRANSFERASE, RIBONUCLEASE H-LIKE SUPERFAMILY PROTEIN"/>
    <property type="match status" value="1"/>
</dbReference>
<dbReference type="GO" id="GO:0004518">
    <property type="term" value="F:nuclease activity"/>
    <property type="evidence" value="ECO:0007669"/>
    <property type="project" value="UniProtKB-KW"/>
</dbReference>
<dbReference type="InterPro" id="IPR037027">
    <property type="entry name" value="YqgF/RNaseH-like_dom_sf"/>
</dbReference>
<reference evidence="7 13" key="1">
    <citation type="journal article" date="2015" name="Science">
        <title>Genetic determinants of in vivo fitness and diet responsiveness in multiple human gut Bacteroides.</title>
        <authorList>
            <person name="Wu M."/>
            <person name="McNulty N.P."/>
            <person name="Rodionov D.A."/>
            <person name="Khoroshkin M.S."/>
            <person name="Griffin N.W."/>
            <person name="Cheng J."/>
            <person name="Latreille P."/>
            <person name="Kerstetter R.A."/>
            <person name="Terrapon N."/>
            <person name="Henrissat B."/>
            <person name="Osterman A.L."/>
            <person name="Gordon J.I."/>
        </authorList>
    </citation>
    <scope>NUCLEOTIDE SEQUENCE [LARGE SCALE GENOMIC DNA]</scope>
    <source>
        <strain evidence="7 13">WH2</strain>
    </source>
</reference>
<dbReference type="Proteomes" id="UP000482653">
    <property type="component" value="Unassembled WGS sequence"/>
</dbReference>
<dbReference type="EMBL" id="JARFID010000034">
    <property type="protein sequence ID" value="MDE8697017.1"/>
    <property type="molecule type" value="Genomic_DNA"/>
</dbReference>
<evidence type="ECO:0000256" key="3">
    <source>
        <dbReference type="ARBA" id="ARBA00022722"/>
    </source>
</evidence>
<keyword evidence="3 5" id="KW-0540">Nuclease</keyword>
<dbReference type="NCBIfam" id="TIGR00250">
    <property type="entry name" value="RNAse_H_YqgF"/>
    <property type="match status" value="1"/>
</dbReference>
<dbReference type="PATRIC" id="fig|246787.4.peg.908"/>
<dbReference type="SMART" id="SM00732">
    <property type="entry name" value="YqgFc"/>
    <property type="match status" value="1"/>
</dbReference>
<dbReference type="GO" id="GO:0016788">
    <property type="term" value="F:hydrolase activity, acting on ester bonds"/>
    <property type="evidence" value="ECO:0007669"/>
    <property type="project" value="UniProtKB-UniRule"/>
</dbReference>
<reference evidence="15 16" key="3">
    <citation type="journal article" date="2019" name="Nat. Med.">
        <title>A library of human gut bacterial isolates paired with longitudinal multiomics data enables mechanistic microbiome research.</title>
        <authorList>
            <person name="Poyet M."/>
            <person name="Groussin M."/>
            <person name="Gibbons S.M."/>
            <person name="Avila-Pacheco J."/>
            <person name="Jiang X."/>
            <person name="Kearney S.M."/>
            <person name="Perrotta A.R."/>
            <person name="Berdy B."/>
            <person name="Zhao S."/>
            <person name="Lieberman T.D."/>
            <person name="Swanson P.K."/>
            <person name="Smith M."/>
            <person name="Roesemann S."/>
            <person name="Alexander J.E."/>
            <person name="Rich S.A."/>
            <person name="Livny J."/>
            <person name="Vlamakis H."/>
            <person name="Clish C."/>
            <person name="Bullock K."/>
            <person name="Deik A."/>
            <person name="Scott J."/>
            <person name="Pierce K.A."/>
            <person name="Xavier R.J."/>
            <person name="Alm E.J."/>
        </authorList>
    </citation>
    <scope>NUCLEOTIDE SEQUENCE [LARGE SCALE GENOMIC DNA]</scope>
    <source>
        <strain evidence="8 15">BIOML-A7</strain>
        <strain evidence="9 16">BIOML-A8</strain>
    </source>
</reference>
<dbReference type="EMBL" id="JAVSNH010000001">
    <property type="protein sequence ID" value="MDT4511154.1"/>
    <property type="molecule type" value="Genomic_DNA"/>
</dbReference>
<keyword evidence="1 5" id="KW-0963">Cytoplasm</keyword>
<name>A0A0P0GLX2_9BACE</name>